<organism evidence="1">
    <name type="scientific">marine sediment metagenome</name>
    <dbReference type="NCBI Taxonomy" id="412755"/>
    <lineage>
        <taxon>unclassified sequences</taxon>
        <taxon>metagenomes</taxon>
        <taxon>ecological metagenomes</taxon>
    </lineage>
</organism>
<name>A0A0F9MQH7_9ZZZZ</name>
<comment type="caution">
    <text evidence="1">The sequence shown here is derived from an EMBL/GenBank/DDBJ whole genome shotgun (WGS) entry which is preliminary data.</text>
</comment>
<sequence length="219" mass="24915">MSATIGDFYQRVSRAIHRNTIYDEDIPGYAADAVRELENFQDWKYMRTEVEDNLVVSATVNELKPVLTLVKNVRFINLISNAGRRIPLRKTQADNVISIISGRPGAFWMKDKDTVKLDAFPDFAYPYEMVYFKYSARPLVNSLAWLTIAEDLLIAQTILKMGPILRNDKLAQRWAQVVSKTLPALLEAEVVSDYDGEESIMIPFTQEVEEDAGQSAVFE</sequence>
<reference evidence="1" key="1">
    <citation type="journal article" date="2015" name="Nature">
        <title>Complex archaea that bridge the gap between prokaryotes and eukaryotes.</title>
        <authorList>
            <person name="Spang A."/>
            <person name="Saw J.H."/>
            <person name="Jorgensen S.L."/>
            <person name="Zaremba-Niedzwiedzka K."/>
            <person name="Martijn J."/>
            <person name="Lind A.E."/>
            <person name="van Eijk R."/>
            <person name="Schleper C."/>
            <person name="Guy L."/>
            <person name="Ettema T.J."/>
        </authorList>
    </citation>
    <scope>NUCLEOTIDE SEQUENCE</scope>
</reference>
<accession>A0A0F9MQH7</accession>
<protein>
    <submittedName>
        <fullName evidence="1">Uncharacterized protein</fullName>
    </submittedName>
</protein>
<dbReference type="AlphaFoldDB" id="A0A0F9MQH7"/>
<evidence type="ECO:0000313" key="1">
    <source>
        <dbReference type="EMBL" id="KKN09570.1"/>
    </source>
</evidence>
<proteinExistence type="predicted"/>
<gene>
    <name evidence="1" type="ORF">LCGC14_1045320</name>
</gene>
<dbReference type="EMBL" id="LAZR01004333">
    <property type="protein sequence ID" value="KKN09570.1"/>
    <property type="molecule type" value="Genomic_DNA"/>
</dbReference>